<dbReference type="EMBL" id="JBHSFK010000015">
    <property type="protein sequence ID" value="MFC4502497.1"/>
    <property type="molecule type" value="Genomic_DNA"/>
</dbReference>
<proteinExistence type="predicted"/>
<evidence type="ECO:0000256" key="2">
    <source>
        <dbReference type="SAM" id="SignalP"/>
    </source>
</evidence>
<dbReference type="Proteomes" id="UP001595839">
    <property type="component" value="Unassembled WGS sequence"/>
</dbReference>
<feature type="compositionally biased region" description="Polar residues" evidence="1">
    <location>
        <begin position="62"/>
        <end position="79"/>
    </location>
</feature>
<evidence type="ECO:0000313" key="3">
    <source>
        <dbReference type="EMBL" id="MFC4502497.1"/>
    </source>
</evidence>
<gene>
    <name evidence="3" type="ORF">ACFPIH_23715</name>
</gene>
<feature type="chain" id="PRO_5046288349" evidence="2">
    <location>
        <begin position="28"/>
        <end position="376"/>
    </location>
</feature>
<reference evidence="4" key="1">
    <citation type="journal article" date="2019" name="Int. J. Syst. Evol. Microbiol.">
        <title>The Global Catalogue of Microorganisms (GCM) 10K type strain sequencing project: providing services to taxonomists for standard genome sequencing and annotation.</title>
        <authorList>
            <consortium name="The Broad Institute Genomics Platform"/>
            <consortium name="The Broad Institute Genome Sequencing Center for Infectious Disease"/>
            <person name="Wu L."/>
            <person name="Ma J."/>
        </authorList>
    </citation>
    <scope>NUCLEOTIDE SEQUENCE [LARGE SCALE GENOMIC DNA]</scope>
    <source>
        <strain evidence="4">CGMCC 4.7177</strain>
    </source>
</reference>
<feature type="signal peptide" evidence="2">
    <location>
        <begin position="1"/>
        <end position="27"/>
    </location>
</feature>
<organism evidence="3 4">
    <name type="scientific">Streptomyces vulcanius</name>
    <dbReference type="NCBI Taxonomy" id="1441876"/>
    <lineage>
        <taxon>Bacteria</taxon>
        <taxon>Bacillati</taxon>
        <taxon>Actinomycetota</taxon>
        <taxon>Actinomycetes</taxon>
        <taxon>Kitasatosporales</taxon>
        <taxon>Streptomycetaceae</taxon>
        <taxon>Streptomyces</taxon>
    </lineage>
</organism>
<protein>
    <submittedName>
        <fullName evidence="3">Alpha/beta fold hydrolase</fullName>
    </submittedName>
</protein>
<feature type="region of interest" description="Disordered" evidence="1">
    <location>
        <begin position="61"/>
        <end position="85"/>
    </location>
</feature>
<sequence length="376" mass="40542">MKRRDMVMGLTAAAAAPAVGLASSAQASSKGEDDDMTAAADGHGFAPLTIQEQGSFAVGGTVVTSPGTFDPRNPTNPAGQTLHGDHARVFFQKPVRARRLPLVLWHGYKQSGAGWGTTPDGREGFQTIFLRRRFGVYTLDQPRRGSAGQTTVSTATDASTSDQWFYNQFRFGLWPDTYPGGQFPKGPQAREQFFRSMLPDTGPIDGEVLANGVSALFDEIGPGILVTHSHAGGFGWDATMRNRNIKAVVALEPGSGFVFPEGEVPDPMPSSAGTLTGESVPLKEFRRLTKVPIVVYYGDNIPTEPTGIAGRDNWRVRLAMARLFVDALNRHGGDATLVHLPEIGITGNSHFLFSDLNNVRIADQISDFLAEKGLNR</sequence>
<keyword evidence="4" id="KW-1185">Reference proteome</keyword>
<dbReference type="SUPFAM" id="SSF53474">
    <property type="entry name" value="alpha/beta-Hydrolases"/>
    <property type="match status" value="1"/>
</dbReference>
<dbReference type="GO" id="GO:0016787">
    <property type="term" value="F:hydrolase activity"/>
    <property type="evidence" value="ECO:0007669"/>
    <property type="project" value="UniProtKB-KW"/>
</dbReference>
<evidence type="ECO:0000256" key="1">
    <source>
        <dbReference type="SAM" id="MobiDB-lite"/>
    </source>
</evidence>
<keyword evidence="3" id="KW-0378">Hydrolase</keyword>
<dbReference type="CDD" id="cd12810">
    <property type="entry name" value="Esterase_713_like-3"/>
    <property type="match status" value="1"/>
</dbReference>
<dbReference type="RefSeq" id="WP_381174914.1">
    <property type="nucleotide sequence ID" value="NZ_JBHSFK010000015.1"/>
</dbReference>
<dbReference type="InterPro" id="IPR029058">
    <property type="entry name" value="AB_hydrolase_fold"/>
</dbReference>
<name>A0ABV9AUH5_9ACTN</name>
<evidence type="ECO:0000313" key="4">
    <source>
        <dbReference type="Proteomes" id="UP001595839"/>
    </source>
</evidence>
<dbReference type="Gene3D" id="3.40.50.1820">
    <property type="entry name" value="alpha/beta hydrolase"/>
    <property type="match status" value="1"/>
</dbReference>
<comment type="caution">
    <text evidence="3">The sequence shown here is derived from an EMBL/GenBank/DDBJ whole genome shotgun (WGS) entry which is preliminary data.</text>
</comment>
<accession>A0ABV9AUH5</accession>
<keyword evidence="2" id="KW-0732">Signal</keyword>